<dbReference type="AlphaFoldDB" id="A0A3B0ZMJ5"/>
<evidence type="ECO:0000259" key="1">
    <source>
        <dbReference type="Pfam" id="PF04784"/>
    </source>
</evidence>
<evidence type="ECO:0000313" key="2">
    <source>
        <dbReference type="EMBL" id="VAW89413.1"/>
    </source>
</evidence>
<organism evidence="2">
    <name type="scientific">hydrothermal vent metagenome</name>
    <dbReference type="NCBI Taxonomy" id="652676"/>
    <lineage>
        <taxon>unclassified sequences</taxon>
        <taxon>metagenomes</taxon>
        <taxon>ecological metagenomes</taxon>
    </lineage>
</organism>
<dbReference type="PANTHER" id="PTHR46361:SF3">
    <property type="entry name" value="ELECTRON CARRIER_ PROTEIN DISULFIDE OXIDOREDUCTASE"/>
    <property type="match status" value="1"/>
</dbReference>
<dbReference type="InterPro" id="IPR006869">
    <property type="entry name" value="DUF547"/>
</dbReference>
<dbReference type="Pfam" id="PF04784">
    <property type="entry name" value="DUF547"/>
    <property type="match status" value="1"/>
</dbReference>
<sequence>MKKLVFLLLLSIATWSSHAASFDHADFDHAAWDQLLKKHVISINQGVATQVDYRGFSRDRFKLKSYLRSLESLSKATFNHWPKQQQLAFLINAYNAWTVELILTEYPELESIKDLGSWIKSPWDRRFIPLLGSTHSLDEIEHGMIRADGVYQEPRIHFAVNCASIGCPALAGVAFTADKLDAQLDQVTRNFLSDRSRNYLAGETLNISKIFKWYRNDFERGWGGYQKLHQFLSAYQTSLDLSDHDIQRLKNGDIEIVFLDYNWKLNDKR</sequence>
<gene>
    <name evidence="2" type="ORF">MNBD_GAMMA17-1205</name>
</gene>
<proteinExistence type="predicted"/>
<dbReference type="EMBL" id="UOFQ01000132">
    <property type="protein sequence ID" value="VAW89413.1"/>
    <property type="molecule type" value="Genomic_DNA"/>
</dbReference>
<accession>A0A3B0ZMJ5</accession>
<name>A0A3B0ZMJ5_9ZZZZ</name>
<protein>
    <submittedName>
        <fullName evidence="2">Uncharacterized protein DUF547</fullName>
    </submittedName>
</protein>
<dbReference type="PANTHER" id="PTHR46361">
    <property type="entry name" value="ELECTRON CARRIER/ PROTEIN DISULFIDE OXIDOREDUCTASE"/>
    <property type="match status" value="1"/>
</dbReference>
<reference evidence="2" key="1">
    <citation type="submission" date="2018-06" db="EMBL/GenBank/DDBJ databases">
        <authorList>
            <person name="Zhirakovskaya E."/>
        </authorList>
    </citation>
    <scope>NUCLEOTIDE SEQUENCE</scope>
</reference>
<feature type="domain" description="DUF547" evidence="1">
    <location>
        <begin position="79"/>
        <end position="192"/>
    </location>
</feature>